<proteinExistence type="predicted"/>
<comment type="caution">
    <text evidence="1">The sequence shown here is derived from an EMBL/GenBank/DDBJ whole genome shotgun (WGS) entry which is preliminary data.</text>
</comment>
<evidence type="ECO:0000313" key="2">
    <source>
        <dbReference type="Proteomes" id="UP000279863"/>
    </source>
</evidence>
<dbReference type="EMBL" id="RJVZ01000006">
    <property type="protein sequence ID" value="RSK09344.1"/>
    <property type="molecule type" value="Genomic_DNA"/>
</dbReference>
<dbReference type="AlphaFoldDB" id="A0A3R9NHI0"/>
<reference evidence="1 2" key="1">
    <citation type="submission" date="2018-11" db="EMBL/GenBank/DDBJ databases">
        <title>Species Designations Belie Phenotypic and Genotypic Heterogeneity in Oral Streptococci.</title>
        <authorList>
            <person name="Velsko I."/>
        </authorList>
    </citation>
    <scope>NUCLEOTIDE SEQUENCE [LARGE SCALE GENOMIC DNA]</scope>
    <source>
        <strain evidence="1 2">BCA1</strain>
    </source>
</reference>
<dbReference type="RefSeq" id="WP_049479261.1">
    <property type="nucleotide sequence ID" value="NZ_JUVM01000080.1"/>
</dbReference>
<name>A0A3R9NHI0_STROR</name>
<evidence type="ECO:0008006" key="3">
    <source>
        <dbReference type="Google" id="ProtNLM"/>
    </source>
</evidence>
<dbReference type="Proteomes" id="UP000279863">
    <property type="component" value="Unassembled WGS sequence"/>
</dbReference>
<evidence type="ECO:0000313" key="1">
    <source>
        <dbReference type="EMBL" id="RSK09344.1"/>
    </source>
</evidence>
<organism evidence="1 2">
    <name type="scientific">Streptococcus oralis</name>
    <dbReference type="NCBI Taxonomy" id="1303"/>
    <lineage>
        <taxon>Bacteria</taxon>
        <taxon>Bacillati</taxon>
        <taxon>Bacillota</taxon>
        <taxon>Bacilli</taxon>
        <taxon>Lactobacillales</taxon>
        <taxon>Streptococcaceae</taxon>
        <taxon>Streptococcus</taxon>
    </lineage>
</organism>
<gene>
    <name evidence="1" type="ORF">D8804_04845</name>
</gene>
<accession>A0A3R9NHI0</accession>
<sequence length="299" mass="33695">MTVYNYAEQFEQALHQKYAKELASVDLFNSNPQVKFINAQTIKLPNITVSGYKDHNRQTIGFNSGTISNDWEPKKLEHDRDIEFAIDPMDVDETNLVVSIANVQNTLETEQGIPEKDCYVFSKLYTEAGKYATNGATIDTTTLTAENILQKFDDAMEKMDEAGVPSEGRILYVTPAVNKLFKQAKDIQRVLGVNGSNGDVKRSIYSLDDVKIKQVQSARMKSQYNFTNGCVATDEAKQMNFILIHPSCEVAREKYSYIKVFTPGHDSRTADNYLLQSRFYMDAFLIKNKAAGIFINATA</sequence>
<protein>
    <recommendedName>
        <fullName evidence="3">Capsid protein</fullName>
    </recommendedName>
</protein>